<proteinExistence type="predicted"/>
<dbReference type="RefSeq" id="WP_213013014.1">
    <property type="nucleotide sequence ID" value="NZ_BOQN01000143.1"/>
</dbReference>
<keyword evidence="1" id="KW-0812">Transmembrane</keyword>
<keyword evidence="1" id="KW-1133">Transmembrane helix</keyword>
<evidence type="ECO:0000313" key="3">
    <source>
        <dbReference type="Proteomes" id="UP000677082"/>
    </source>
</evidence>
<dbReference type="EMBL" id="BOQN01000143">
    <property type="protein sequence ID" value="GIM97373.1"/>
    <property type="molecule type" value="Genomic_DNA"/>
</dbReference>
<protein>
    <submittedName>
        <fullName evidence="2">Uncharacterized protein</fullName>
    </submittedName>
</protein>
<reference evidence="2 3" key="1">
    <citation type="submission" date="2021-03" db="EMBL/GenBank/DDBJ databases">
        <title>Whole genome shotgun sequence of Actinoplanes toevensis NBRC 105298.</title>
        <authorList>
            <person name="Komaki H."/>
            <person name="Tamura T."/>
        </authorList>
    </citation>
    <scope>NUCLEOTIDE SEQUENCE [LARGE SCALE GENOMIC DNA]</scope>
    <source>
        <strain evidence="2 3">NBRC 105298</strain>
    </source>
</reference>
<evidence type="ECO:0000313" key="2">
    <source>
        <dbReference type="EMBL" id="GIM97373.1"/>
    </source>
</evidence>
<feature type="transmembrane region" description="Helical" evidence="1">
    <location>
        <begin position="6"/>
        <end position="25"/>
    </location>
</feature>
<dbReference type="Proteomes" id="UP000677082">
    <property type="component" value="Unassembled WGS sequence"/>
</dbReference>
<gene>
    <name evidence="2" type="ORF">Ato02nite_091660</name>
</gene>
<organism evidence="2 3">
    <name type="scientific">Paractinoplanes toevensis</name>
    <dbReference type="NCBI Taxonomy" id="571911"/>
    <lineage>
        <taxon>Bacteria</taxon>
        <taxon>Bacillati</taxon>
        <taxon>Actinomycetota</taxon>
        <taxon>Actinomycetes</taxon>
        <taxon>Micromonosporales</taxon>
        <taxon>Micromonosporaceae</taxon>
        <taxon>Paractinoplanes</taxon>
    </lineage>
</organism>
<dbReference type="AlphaFoldDB" id="A0A919WC54"/>
<name>A0A919WC54_9ACTN</name>
<comment type="caution">
    <text evidence="2">The sequence shown here is derived from an EMBL/GenBank/DDBJ whole genome shotgun (WGS) entry which is preliminary data.</text>
</comment>
<accession>A0A919WC54</accession>
<keyword evidence="3" id="KW-1185">Reference proteome</keyword>
<keyword evidence="1" id="KW-0472">Membrane</keyword>
<sequence length="176" mass="19328">MAWEALPSAAIGAVIALSGTLLADVRRDRQQRGRDLGTERRKYCVAFTVTLTEALGALRSVAARRLAATELRTAVGEAMNATYVAREQLLLSGSGPIVVAGEVAFHRLVDVRDAVRAGAELDSVEYHDAYHSFADALWRFRMAVREDLHEPSLAPEDLHRPDWTDRDRCAVCAARA</sequence>
<evidence type="ECO:0000256" key="1">
    <source>
        <dbReference type="SAM" id="Phobius"/>
    </source>
</evidence>